<dbReference type="AlphaFoldDB" id="A0A6M3II51"/>
<evidence type="ECO:0000313" key="1">
    <source>
        <dbReference type="EMBL" id="QJA56808.1"/>
    </source>
</evidence>
<sequence length="213" mass="23262">MAREKIRWGSDEGIESGFKAIVEFEGDVVDMRVVNGAEIFKGQGADKDLVVVDCENVEILEVLGDADVPDLTDDKFSFNIPYAAVGQEPKANGIYMKNFAPSAEKLGLTMPVTEGRYVFRIMERKFGSSDDGQNFTARRFMFKEVAGGGGAGDSDDYLRELLVGVKPAAARRVLMMDSKAKKMTDVVGKLKSGELIEELGLEVGEDGTYVEIV</sequence>
<dbReference type="EMBL" id="MT141239">
    <property type="protein sequence ID" value="QJA56808.1"/>
    <property type="molecule type" value="Genomic_DNA"/>
</dbReference>
<reference evidence="1" key="1">
    <citation type="submission" date="2020-03" db="EMBL/GenBank/DDBJ databases">
        <title>The deep terrestrial virosphere.</title>
        <authorList>
            <person name="Holmfeldt K."/>
            <person name="Nilsson E."/>
            <person name="Simone D."/>
            <person name="Lopez-Fernandez M."/>
            <person name="Wu X."/>
            <person name="de Brujin I."/>
            <person name="Lundin D."/>
            <person name="Andersson A."/>
            <person name="Bertilsson S."/>
            <person name="Dopson M."/>
        </authorList>
    </citation>
    <scope>NUCLEOTIDE SEQUENCE</scope>
    <source>
        <strain evidence="1">MM415B01788</strain>
    </source>
</reference>
<organism evidence="1">
    <name type="scientific">viral metagenome</name>
    <dbReference type="NCBI Taxonomy" id="1070528"/>
    <lineage>
        <taxon>unclassified sequences</taxon>
        <taxon>metagenomes</taxon>
        <taxon>organismal metagenomes</taxon>
    </lineage>
</organism>
<accession>A0A6M3II51</accession>
<protein>
    <submittedName>
        <fullName evidence="1">Uncharacterized protein</fullName>
    </submittedName>
</protein>
<gene>
    <name evidence="1" type="ORF">MM415B01788_0021</name>
</gene>
<name>A0A6M3II51_9ZZZZ</name>
<proteinExistence type="predicted"/>